<accession>A0ACC2K5X6</accession>
<comment type="caution">
    <text evidence="1">The sequence shown here is derived from an EMBL/GenBank/DDBJ whole genome shotgun (WGS) entry which is preliminary data.</text>
</comment>
<keyword evidence="2" id="KW-1185">Reference proteome</keyword>
<evidence type="ECO:0000313" key="2">
    <source>
        <dbReference type="Proteomes" id="UP001234297"/>
    </source>
</evidence>
<organism evidence="1 2">
    <name type="scientific">Persea americana</name>
    <name type="common">Avocado</name>
    <dbReference type="NCBI Taxonomy" id="3435"/>
    <lineage>
        <taxon>Eukaryota</taxon>
        <taxon>Viridiplantae</taxon>
        <taxon>Streptophyta</taxon>
        <taxon>Embryophyta</taxon>
        <taxon>Tracheophyta</taxon>
        <taxon>Spermatophyta</taxon>
        <taxon>Magnoliopsida</taxon>
        <taxon>Magnoliidae</taxon>
        <taxon>Laurales</taxon>
        <taxon>Lauraceae</taxon>
        <taxon>Persea</taxon>
    </lineage>
</organism>
<protein>
    <submittedName>
        <fullName evidence="1">Uncharacterized protein</fullName>
    </submittedName>
</protein>
<gene>
    <name evidence="1" type="ORF">MRB53_035884</name>
</gene>
<dbReference type="EMBL" id="CM056820">
    <property type="protein sequence ID" value="KAJ8616512.1"/>
    <property type="molecule type" value="Genomic_DNA"/>
</dbReference>
<reference evidence="1 2" key="1">
    <citation type="journal article" date="2022" name="Hortic Res">
        <title>A haplotype resolved chromosomal level avocado genome allows analysis of novel avocado genes.</title>
        <authorList>
            <person name="Nath O."/>
            <person name="Fletcher S.J."/>
            <person name="Hayward A."/>
            <person name="Shaw L.M."/>
            <person name="Masouleh A.K."/>
            <person name="Furtado A."/>
            <person name="Henry R.J."/>
            <person name="Mitter N."/>
        </authorList>
    </citation>
    <scope>NUCLEOTIDE SEQUENCE [LARGE SCALE GENOMIC DNA]</scope>
    <source>
        <strain evidence="2">cv. Hass</strain>
    </source>
</reference>
<proteinExistence type="predicted"/>
<evidence type="ECO:0000313" key="1">
    <source>
        <dbReference type="EMBL" id="KAJ8616512.1"/>
    </source>
</evidence>
<dbReference type="Proteomes" id="UP001234297">
    <property type="component" value="Chromosome 12"/>
</dbReference>
<sequence length="371" mass="41209">MHETETPLSLAQWWTLLDPYVITVCIDRKIGLLRSGKAVKVVKGVAVVSNTFVRTKRKYTKKNQIVGRFRDQEGSSDESWRPVPESGITSNQMDTSLSIIQSGAGHTECNTSASVRKRKMALLGDASAMMLSNLSPSPSEDFHMNVSVARESAVLYLEPSKSQDLKLDEGVLIDQTVGCTTVGEQIPLNLKVEIDGMNAQEAKQRRDMMRSEHNQQREQSACEDHQAEKVCNRMITLYKDDALAEDDIQAIQGVASVQEMQKKTRRKYGHTRKKFKSLLEVEGIKSISKHKKAGLAASPSVESHSSNLLYLDAEQEDFATATFHPSCLFTQGCLFAENCCWNVNSIRGAEDAIYCVGGAKQSHSTLCAWRT</sequence>
<name>A0ACC2K5X6_PERAE</name>